<dbReference type="InterPro" id="IPR016187">
    <property type="entry name" value="CTDL_fold"/>
</dbReference>
<organism evidence="1 2">
    <name type="scientific">Bemisia tabaci</name>
    <name type="common">Sweetpotato whitefly</name>
    <name type="synonym">Aleurodes tabaci</name>
    <dbReference type="NCBI Taxonomy" id="7038"/>
    <lineage>
        <taxon>Eukaryota</taxon>
        <taxon>Metazoa</taxon>
        <taxon>Ecdysozoa</taxon>
        <taxon>Arthropoda</taxon>
        <taxon>Hexapoda</taxon>
        <taxon>Insecta</taxon>
        <taxon>Pterygota</taxon>
        <taxon>Neoptera</taxon>
        <taxon>Paraneoptera</taxon>
        <taxon>Hemiptera</taxon>
        <taxon>Sternorrhyncha</taxon>
        <taxon>Aleyrodoidea</taxon>
        <taxon>Aleyrodidae</taxon>
        <taxon>Aleyrodinae</taxon>
        <taxon>Bemisia</taxon>
    </lineage>
</organism>
<dbReference type="Proteomes" id="UP001152759">
    <property type="component" value="Chromosome 7"/>
</dbReference>
<gene>
    <name evidence="1" type="ORF">BEMITA_LOCUS11634</name>
</gene>
<evidence type="ECO:0008006" key="3">
    <source>
        <dbReference type="Google" id="ProtNLM"/>
    </source>
</evidence>
<protein>
    <recommendedName>
        <fullName evidence="3">C-type lectin domain-containing protein</fullName>
    </recommendedName>
</protein>
<keyword evidence="2" id="KW-1185">Reference proteome</keyword>
<evidence type="ECO:0000313" key="1">
    <source>
        <dbReference type="EMBL" id="CAH0393208.1"/>
    </source>
</evidence>
<reference evidence="1" key="1">
    <citation type="submission" date="2021-12" db="EMBL/GenBank/DDBJ databases">
        <authorList>
            <person name="King R."/>
        </authorList>
    </citation>
    <scope>NUCLEOTIDE SEQUENCE</scope>
</reference>
<dbReference type="PROSITE" id="PS51257">
    <property type="entry name" value="PROKAR_LIPOPROTEIN"/>
    <property type="match status" value="1"/>
</dbReference>
<sequence length="148" mass="17017">MGRQRVRLCISGGSVSSLACPPLRREPRLELLTMISTSSRPLSIDNDPEVGSIVKGIEDRVYICPPKFVRQGNSCYYISTDNATWHDAHFKCQSMSKKKKITLAVLETKKEDRNLKQFLKSPQQFYLENSNESTMMRHNDTYIRTEDI</sequence>
<dbReference type="AlphaFoldDB" id="A0A9P0AJM5"/>
<accession>A0A9P0AJM5</accession>
<name>A0A9P0AJM5_BEMTA</name>
<evidence type="ECO:0000313" key="2">
    <source>
        <dbReference type="Proteomes" id="UP001152759"/>
    </source>
</evidence>
<dbReference type="InterPro" id="IPR016186">
    <property type="entry name" value="C-type_lectin-like/link_sf"/>
</dbReference>
<proteinExistence type="predicted"/>
<dbReference type="SUPFAM" id="SSF56436">
    <property type="entry name" value="C-type lectin-like"/>
    <property type="match status" value="1"/>
</dbReference>
<dbReference type="EMBL" id="OU963868">
    <property type="protein sequence ID" value="CAH0393208.1"/>
    <property type="molecule type" value="Genomic_DNA"/>
</dbReference>
<dbReference type="Gene3D" id="3.10.100.10">
    <property type="entry name" value="Mannose-Binding Protein A, subunit A"/>
    <property type="match status" value="1"/>
</dbReference>